<dbReference type="EMBL" id="JACAZF010000001">
    <property type="protein sequence ID" value="KAF7315123.1"/>
    <property type="molecule type" value="Genomic_DNA"/>
</dbReference>
<keyword evidence="2" id="KW-1185">Reference proteome</keyword>
<sequence length="319" mass="34996">MSVLVASPPSSPQRARSRALSLALAAASKPAPLLDVPTELGLAILELALTHTPLRTLASLSRAFNTLIAAILYRQVILDTPQKLALFARTIRGKTPDFVESHVKTLAVTIEHWRFTPASNMDLETIIAVCSGVRILSLPRPRILALSRHSRILPSELTLQSFDLSSVESCSGGTLQMAHSLSHLRIAEPGDLWNSPLSILAFFGGVPHLSHLALARRMDANTDNDVVFVDEVQAILESRPRLKMLVVRIFPAYFPLYCGQGMESSSIWTALEVVAESDPRLMLVAAGQDTSKLSWAHLPGDDFWEDSMKKWEARSPPPK</sequence>
<dbReference type="RefSeq" id="XP_037225146.1">
    <property type="nucleotide sequence ID" value="XM_037357236.1"/>
</dbReference>
<name>A0A8H6WHI7_9AGAR</name>
<organism evidence="1 2">
    <name type="scientific">Mycena indigotica</name>
    <dbReference type="NCBI Taxonomy" id="2126181"/>
    <lineage>
        <taxon>Eukaryota</taxon>
        <taxon>Fungi</taxon>
        <taxon>Dikarya</taxon>
        <taxon>Basidiomycota</taxon>
        <taxon>Agaricomycotina</taxon>
        <taxon>Agaricomycetes</taxon>
        <taxon>Agaricomycetidae</taxon>
        <taxon>Agaricales</taxon>
        <taxon>Marasmiineae</taxon>
        <taxon>Mycenaceae</taxon>
        <taxon>Mycena</taxon>
    </lineage>
</organism>
<comment type="caution">
    <text evidence="1">The sequence shown here is derived from an EMBL/GenBank/DDBJ whole genome shotgun (WGS) entry which is preliminary data.</text>
</comment>
<evidence type="ECO:0000313" key="2">
    <source>
        <dbReference type="Proteomes" id="UP000636479"/>
    </source>
</evidence>
<reference evidence="1" key="1">
    <citation type="submission" date="2020-05" db="EMBL/GenBank/DDBJ databases">
        <title>Mycena genomes resolve the evolution of fungal bioluminescence.</title>
        <authorList>
            <person name="Tsai I.J."/>
        </authorList>
    </citation>
    <scope>NUCLEOTIDE SEQUENCE</scope>
    <source>
        <strain evidence="1">171206Taipei</strain>
    </source>
</reference>
<dbReference type="GeneID" id="59339752"/>
<protein>
    <submittedName>
        <fullName evidence="1">Uncharacterized protein</fullName>
    </submittedName>
</protein>
<proteinExistence type="predicted"/>
<gene>
    <name evidence="1" type="ORF">MIND_00026600</name>
</gene>
<dbReference type="AlphaFoldDB" id="A0A8H6WHI7"/>
<dbReference type="Proteomes" id="UP000636479">
    <property type="component" value="Unassembled WGS sequence"/>
</dbReference>
<evidence type="ECO:0000313" key="1">
    <source>
        <dbReference type="EMBL" id="KAF7315123.1"/>
    </source>
</evidence>
<accession>A0A8H6WHI7</accession>
<dbReference type="OrthoDB" id="3259136at2759"/>